<reference evidence="3 4" key="1">
    <citation type="submission" date="2020-08" db="EMBL/GenBank/DDBJ databases">
        <title>Plant Genome Project.</title>
        <authorList>
            <person name="Zhang R.-G."/>
        </authorList>
    </citation>
    <scope>NUCLEOTIDE SEQUENCE [LARGE SCALE GENOMIC DNA]</scope>
    <source>
        <tissue evidence="3">Rhizome</tissue>
    </source>
</reference>
<keyword evidence="2" id="KW-0732">Signal</keyword>
<evidence type="ECO:0000256" key="1">
    <source>
        <dbReference type="SAM" id="Phobius"/>
    </source>
</evidence>
<dbReference type="AlphaFoldDB" id="A0A8J5KQ88"/>
<comment type="caution">
    <text evidence="3">The sequence shown here is derived from an EMBL/GenBank/DDBJ whole genome shotgun (WGS) entry which is preliminary data.</text>
</comment>
<feature type="transmembrane region" description="Helical" evidence="1">
    <location>
        <begin position="508"/>
        <end position="528"/>
    </location>
</feature>
<name>A0A8J5KQ88_ZINOF</name>
<feature type="transmembrane region" description="Helical" evidence="1">
    <location>
        <begin position="274"/>
        <end position="296"/>
    </location>
</feature>
<keyword evidence="1" id="KW-1133">Transmembrane helix</keyword>
<organism evidence="3 4">
    <name type="scientific">Zingiber officinale</name>
    <name type="common">Ginger</name>
    <name type="synonym">Amomum zingiber</name>
    <dbReference type="NCBI Taxonomy" id="94328"/>
    <lineage>
        <taxon>Eukaryota</taxon>
        <taxon>Viridiplantae</taxon>
        <taxon>Streptophyta</taxon>
        <taxon>Embryophyta</taxon>
        <taxon>Tracheophyta</taxon>
        <taxon>Spermatophyta</taxon>
        <taxon>Magnoliopsida</taxon>
        <taxon>Liliopsida</taxon>
        <taxon>Zingiberales</taxon>
        <taxon>Zingiberaceae</taxon>
        <taxon>Zingiber</taxon>
    </lineage>
</organism>
<gene>
    <name evidence="3" type="ORF">ZIOFF_049998</name>
</gene>
<feature type="transmembrane region" description="Helical" evidence="1">
    <location>
        <begin position="164"/>
        <end position="187"/>
    </location>
</feature>
<dbReference type="PANTHER" id="PTHR31414">
    <property type="entry name" value="TRANSMEMBRANE PROTEIN DDB_G0292058"/>
    <property type="match status" value="1"/>
</dbReference>
<keyword evidence="1" id="KW-0812">Transmembrane</keyword>
<sequence>MGLPMMCQFTMLVFSLASMLRCEAAVPATSFSNKEAVGLSVTETERVLIEDGNNAEVVGGLSARTQRVDPLNGFKKYMGGYSITSKHYWSVISVPSLPLYKLEQILNFFSFFQSTIYTGRYGYIIGTIWLLSGFLYACILVARRTSLLKMERKQKKELPCSKRHHVWAMVLGIILACLAIVASGIVLGGSSKFHSRVRSIKNIIVKTSQEASQTINNVTKAIGDMESVAAQYQYGILEGSSYLNSRSQILNDEAANMQQKAEKSMHLVDRAIGILKMMTIFIIVPNLIVLLAVVVLRPLRLRLSRTFSLSIIFCWLLTFALWVFFGIYFFLSKFSADTCAAIEEYQQNPQNSTLSSILQCSEQLSANIFLHDIRQGIHDTIDQVNANISTAKSLSLPDLEYVCNPFTGPPEYSYQPGNCSSNTIKIGDIPEILKKYTCWDDGGGGSCSHGEFLSPAEYTRVQVYTSSMQNILDGFPRMERLANCRLVGDAFSKILVEECKPLKYYVRLTWTAMTVLSAIMVALVLILISEPVYQDGSHSSDISVRPQPTSTVI</sequence>
<keyword evidence="1" id="KW-0472">Membrane</keyword>
<evidence type="ECO:0000256" key="2">
    <source>
        <dbReference type="SAM" id="SignalP"/>
    </source>
</evidence>
<protein>
    <submittedName>
        <fullName evidence="3">Uncharacterized protein</fullName>
    </submittedName>
</protein>
<feature type="transmembrane region" description="Helical" evidence="1">
    <location>
        <begin position="308"/>
        <end position="331"/>
    </location>
</feature>
<proteinExistence type="predicted"/>
<dbReference type="InterPro" id="IPR040283">
    <property type="entry name" value="DDB_G0292058-like"/>
</dbReference>
<feature type="chain" id="PRO_5035312053" evidence="2">
    <location>
        <begin position="25"/>
        <end position="553"/>
    </location>
</feature>
<feature type="signal peptide" evidence="2">
    <location>
        <begin position="1"/>
        <end position="24"/>
    </location>
</feature>
<evidence type="ECO:0000313" key="4">
    <source>
        <dbReference type="Proteomes" id="UP000734854"/>
    </source>
</evidence>
<dbReference type="GO" id="GO:0016020">
    <property type="term" value="C:membrane"/>
    <property type="evidence" value="ECO:0007669"/>
    <property type="project" value="TreeGrafter"/>
</dbReference>
<dbReference type="Proteomes" id="UP000734854">
    <property type="component" value="Unassembled WGS sequence"/>
</dbReference>
<feature type="transmembrane region" description="Helical" evidence="1">
    <location>
        <begin position="121"/>
        <end position="143"/>
    </location>
</feature>
<dbReference type="PANTHER" id="PTHR31414:SF18">
    <property type="entry name" value="TRANSMEMBRANE PROTEIN-RELATED"/>
    <property type="match status" value="1"/>
</dbReference>
<accession>A0A8J5KQ88</accession>
<evidence type="ECO:0000313" key="3">
    <source>
        <dbReference type="EMBL" id="KAG6488749.1"/>
    </source>
</evidence>
<dbReference type="EMBL" id="JACMSC010000014">
    <property type="protein sequence ID" value="KAG6488749.1"/>
    <property type="molecule type" value="Genomic_DNA"/>
</dbReference>
<keyword evidence="4" id="KW-1185">Reference proteome</keyword>